<gene>
    <name evidence="3" type="ORF">CYMTET_21326</name>
</gene>
<evidence type="ECO:0000256" key="2">
    <source>
        <dbReference type="SAM" id="SignalP"/>
    </source>
</evidence>
<accession>A0AAE0G2R4</accession>
<dbReference type="Proteomes" id="UP001190700">
    <property type="component" value="Unassembled WGS sequence"/>
</dbReference>
<evidence type="ECO:0000313" key="4">
    <source>
        <dbReference type="Proteomes" id="UP001190700"/>
    </source>
</evidence>
<evidence type="ECO:0000313" key="3">
    <source>
        <dbReference type="EMBL" id="KAK3270278.1"/>
    </source>
</evidence>
<reference evidence="3 4" key="1">
    <citation type="journal article" date="2015" name="Genome Biol. Evol.">
        <title>Comparative Genomics of a Bacterivorous Green Alga Reveals Evolutionary Causalities and Consequences of Phago-Mixotrophic Mode of Nutrition.</title>
        <authorList>
            <person name="Burns J.A."/>
            <person name="Paasch A."/>
            <person name="Narechania A."/>
            <person name="Kim E."/>
        </authorList>
    </citation>
    <scope>NUCLEOTIDE SEQUENCE [LARGE SCALE GENOMIC DNA]</scope>
    <source>
        <strain evidence="3 4">PLY_AMNH</strain>
    </source>
</reference>
<dbReference type="EMBL" id="LGRX02010495">
    <property type="protein sequence ID" value="KAK3270278.1"/>
    <property type="molecule type" value="Genomic_DNA"/>
</dbReference>
<feature type="chain" id="PRO_5042284578" evidence="2">
    <location>
        <begin position="27"/>
        <end position="1091"/>
    </location>
</feature>
<protein>
    <submittedName>
        <fullName evidence="3">Uncharacterized protein</fullName>
    </submittedName>
</protein>
<organism evidence="3 4">
    <name type="scientific">Cymbomonas tetramitiformis</name>
    <dbReference type="NCBI Taxonomy" id="36881"/>
    <lineage>
        <taxon>Eukaryota</taxon>
        <taxon>Viridiplantae</taxon>
        <taxon>Chlorophyta</taxon>
        <taxon>Pyramimonadophyceae</taxon>
        <taxon>Pyramimonadales</taxon>
        <taxon>Pyramimonadaceae</taxon>
        <taxon>Cymbomonas</taxon>
    </lineage>
</organism>
<feature type="compositionally biased region" description="Pro residues" evidence="1">
    <location>
        <begin position="829"/>
        <end position="857"/>
    </location>
</feature>
<keyword evidence="2" id="KW-0732">Signal</keyword>
<evidence type="ECO:0000256" key="1">
    <source>
        <dbReference type="SAM" id="MobiDB-lite"/>
    </source>
</evidence>
<dbReference type="AlphaFoldDB" id="A0AAE0G2R4"/>
<sequence>MVHIDWKRFVFSAFFVSVTLFGVTDSQTNSADGDDDPTLSNSHFETTQVTEWTSVTSLTGWTVGSSVNLVPNGDAAWGSLDSGNYNVYVALQGPGTYIEQTLSNLIASRNYWLSMYIATRPSDADGGTLTITVDGKPVYSGTPPNDKFIVQMENFIPNSTTVTIKVLNSSPNGDHTMFVDGFAITDGNPKLLNGDFELYDSRDVNAEANVANDDGFMYVTRMLGWDPYPDPTGGRVLIKNGAEGAAWGGSDSGSGIYYFALQTENYFIEQTVEGISTTGVYTLKFVYSARNPETCPQTCSGGNTLLAFVDGVQILEVQPVWNSWVEHEVTFGSTTSPRTSASTVIRFENRSPGVDSAVFIDNVRLPGTLLIANYDFESQSARCSVTSITSYIASGDFCIFDNSETTANEHGCTFHSQSGNTYLSMNTQNSYVEQAVGGLTQFDYYWITWKVAACAAGGSMAFYVDDVQVWIGEPPTTGFATINYVLYATSTSHKFKWQNMGTTPVYLDYLTIVRGVLPSACGRRGAKVAVRSAQGCSLRRVAGAGPKWQCGRLRGAPFGVWPARGKMAKSGRLRGAFGVWPARGAKCGSGAGEIIRDIGLFHRIQHTPPPVAMSVWVYIDSVQPQYGYYLLDARYSNTRDSRWYEGFTLGDKEAVFGFGAVGEYWNDLYIDGEPAEIHWNSVKTNVWMHLHLSSNRSVNDDWNVMSRVMTGVEEVTYGNLKGRLGSVFQWSRELSPGEVHAIATSTWDKHGYFVNFTFNPYTMGLAHLFNLEEGEGNLLFDTVHPGDTEYMGQVFPRRGNYNVGGGDPPEWVYGEAPTGLGWHVVDLPIAPPRPPSPPPSIPNPPSPPPSPRPPPYLPPSLALPIHLPYPSLPLRRGSRVHLRTLPSPATPRPPPSSTWSDAWAESLATTRWGTPPGAQVLRVVNGEIYFWQMDLGAMTLQDRGFVVTLSDQFTSGVSGFAPGSSATVTSVSDGPGFRRRALASLADGDLAPSRAVARKLLGGLYVGSFSVMDGPQYLSFAPPAAFTCQEACAAVFGAGAYYGSVNRCADSPAQFPFFPRGSLVECWLRSHSEPPQSLSRRSSGRPSAGEM</sequence>
<feature type="signal peptide" evidence="2">
    <location>
        <begin position="1"/>
        <end position="26"/>
    </location>
</feature>
<keyword evidence="4" id="KW-1185">Reference proteome</keyword>
<proteinExistence type="predicted"/>
<feature type="region of interest" description="Disordered" evidence="1">
    <location>
        <begin position="824"/>
        <end position="857"/>
    </location>
</feature>
<comment type="caution">
    <text evidence="3">The sequence shown here is derived from an EMBL/GenBank/DDBJ whole genome shotgun (WGS) entry which is preliminary data.</text>
</comment>
<name>A0AAE0G2R4_9CHLO</name>